<dbReference type="PANTHER" id="PTHR30477:SF18">
    <property type="entry name" value="METAL TRANSPORT SYSTEM MEMBRANE PROTEIN CT_417-RELATED"/>
    <property type="match status" value="1"/>
</dbReference>
<reference evidence="7" key="1">
    <citation type="journal article" date="2014" name="Front. Microbiol.">
        <title>High frequency of phylogenetically diverse reductive dehalogenase-homologous genes in deep subseafloor sedimentary metagenomes.</title>
        <authorList>
            <person name="Kawai M."/>
            <person name="Futagami T."/>
            <person name="Toyoda A."/>
            <person name="Takaki Y."/>
            <person name="Nishi S."/>
            <person name="Hori S."/>
            <person name="Arai W."/>
            <person name="Tsubouchi T."/>
            <person name="Morono Y."/>
            <person name="Uchiyama I."/>
            <person name="Ito T."/>
            <person name="Fujiyama A."/>
            <person name="Inagaki F."/>
            <person name="Takami H."/>
        </authorList>
    </citation>
    <scope>NUCLEOTIDE SEQUENCE</scope>
    <source>
        <strain evidence="7">Expedition CK06-06</strain>
    </source>
</reference>
<comment type="subcellular location">
    <subcellularLocation>
        <location evidence="1">Membrane</location>
        <topology evidence="1">Multi-pass membrane protein</topology>
    </subcellularLocation>
</comment>
<name>X1QPT0_9ZZZZ</name>
<evidence type="ECO:0000256" key="4">
    <source>
        <dbReference type="ARBA" id="ARBA00022989"/>
    </source>
</evidence>
<gene>
    <name evidence="7" type="ORF">S12H4_09293</name>
</gene>
<dbReference type="InterPro" id="IPR037294">
    <property type="entry name" value="ABC_BtuC-like"/>
</dbReference>
<evidence type="ECO:0008006" key="8">
    <source>
        <dbReference type="Google" id="ProtNLM"/>
    </source>
</evidence>
<keyword evidence="4 6" id="KW-1133">Transmembrane helix</keyword>
<keyword evidence="3 6" id="KW-0812">Transmembrane</keyword>
<evidence type="ECO:0000313" key="7">
    <source>
        <dbReference type="EMBL" id="GAI70522.1"/>
    </source>
</evidence>
<organism evidence="7">
    <name type="scientific">marine sediment metagenome</name>
    <dbReference type="NCBI Taxonomy" id="412755"/>
    <lineage>
        <taxon>unclassified sequences</taxon>
        <taxon>metagenomes</taxon>
        <taxon>ecological metagenomes</taxon>
    </lineage>
</organism>
<evidence type="ECO:0000256" key="1">
    <source>
        <dbReference type="ARBA" id="ARBA00004141"/>
    </source>
</evidence>
<sequence>MEIFQYEFMRNAVIAAVLVNIACGIVGTYVVIKKIVFISGGISHAAFGGIGLGYFLGIPPIVAAIPFSLISYLFLNIFLLVLYIFP</sequence>
<comment type="caution">
    <text evidence="7">The sequence shown here is derived from an EMBL/GenBank/DDBJ whole genome shotgun (WGS) entry which is preliminary data.</text>
</comment>
<dbReference type="SUPFAM" id="SSF81345">
    <property type="entry name" value="ABC transporter involved in vitamin B12 uptake, BtuC"/>
    <property type="match status" value="1"/>
</dbReference>
<dbReference type="InterPro" id="IPR001626">
    <property type="entry name" value="ABC_TroCD"/>
</dbReference>
<feature type="transmembrane region" description="Helical" evidence="6">
    <location>
        <begin position="12"/>
        <end position="31"/>
    </location>
</feature>
<protein>
    <recommendedName>
        <fullName evidence="8">Metal ABC transporter permease</fullName>
    </recommendedName>
</protein>
<dbReference type="AlphaFoldDB" id="X1QPT0"/>
<comment type="similarity">
    <text evidence="2">Belongs to the ABC-3 integral membrane protein family.</text>
</comment>
<proteinExistence type="inferred from homology"/>
<evidence type="ECO:0000256" key="5">
    <source>
        <dbReference type="ARBA" id="ARBA00023136"/>
    </source>
</evidence>
<feature type="transmembrane region" description="Helical" evidence="6">
    <location>
        <begin position="61"/>
        <end position="85"/>
    </location>
</feature>
<dbReference type="Pfam" id="PF00950">
    <property type="entry name" value="ABC-3"/>
    <property type="match status" value="1"/>
</dbReference>
<dbReference type="EMBL" id="BARW01003743">
    <property type="protein sequence ID" value="GAI70522.1"/>
    <property type="molecule type" value="Genomic_DNA"/>
</dbReference>
<evidence type="ECO:0000256" key="3">
    <source>
        <dbReference type="ARBA" id="ARBA00022692"/>
    </source>
</evidence>
<evidence type="ECO:0000256" key="2">
    <source>
        <dbReference type="ARBA" id="ARBA00008034"/>
    </source>
</evidence>
<evidence type="ECO:0000256" key="6">
    <source>
        <dbReference type="SAM" id="Phobius"/>
    </source>
</evidence>
<accession>X1QPT0</accession>
<dbReference type="GO" id="GO:0043190">
    <property type="term" value="C:ATP-binding cassette (ABC) transporter complex"/>
    <property type="evidence" value="ECO:0007669"/>
    <property type="project" value="InterPro"/>
</dbReference>
<keyword evidence="5 6" id="KW-0472">Membrane</keyword>
<dbReference type="GO" id="GO:0010043">
    <property type="term" value="P:response to zinc ion"/>
    <property type="evidence" value="ECO:0007669"/>
    <property type="project" value="TreeGrafter"/>
</dbReference>
<dbReference type="PANTHER" id="PTHR30477">
    <property type="entry name" value="ABC-TRANSPORTER METAL-BINDING PROTEIN"/>
    <property type="match status" value="1"/>
</dbReference>
<dbReference type="GO" id="GO:0055085">
    <property type="term" value="P:transmembrane transport"/>
    <property type="evidence" value="ECO:0007669"/>
    <property type="project" value="InterPro"/>
</dbReference>
<feature type="transmembrane region" description="Helical" evidence="6">
    <location>
        <begin position="36"/>
        <end position="55"/>
    </location>
</feature>